<organism evidence="1 2">
    <name type="scientific">Nonomuraea pusilla</name>
    <dbReference type="NCBI Taxonomy" id="46177"/>
    <lineage>
        <taxon>Bacteria</taxon>
        <taxon>Bacillati</taxon>
        <taxon>Actinomycetota</taxon>
        <taxon>Actinomycetes</taxon>
        <taxon>Streptosporangiales</taxon>
        <taxon>Streptosporangiaceae</taxon>
        <taxon>Nonomuraea</taxon>
    </lineage>
</organism>
<reference evidence="1 2" key="1">
    <citation type="submission" date="2016-10" db="EMBL/GenBank/DDBJ databases">
        <authorList>
            <person name="de Groot N.N."/>
        </authorList>
    </citation>
    <scope>NUCLEOTIDE SEQUENCE [LARGE SCALE GENOMIC DNA]</scope>
    <source>
        <strain evidence="1 2">DSM 43357</strain>
    </source>
</reference>
<evidence type="ECO:0000313" key="2">
    <source>
        <dbReference type="Proteomes" id="UP000198953"/>
    </source>
</evidence>
<dbReference type="EMBL" id="FOBF01000019">
    <property type="protein sequence ID" value="SEM91562.1"/>
    <property type="molecule type" value="Genomic_DNA"/>
</dbReference>
<evidence type="ECO:0000313" key="1">
    <source>
        <dbReference type="EMBL" id="SEM91562.1"/>
    </source>
</evidence>
<keyword evidence="2" id="KW-1185">Reference proteome</keyword>
<dbReference type="STRING" id="46177.SAMN05660976_06313"/>
<name>A0A1H8C9B4_9ACTN</name>
<proteinExistence type="predicted"/>
<dbReference type="Proteomes" id="UP000198953">
    <property type="component" value="Unassembled WGS sequence"/>
</dbReference>
<dbReference type="OrthoDB" id="3213425at2"/>
<gene>
    <name evidence="1" type="ORF">SAMN05660976_06313</name>
</gene>
<protein>
    <submittedName>
        <fullName evidence="1">Uncharacterized protein</fullName>
    </submittedName>
</protein>
<dbReference type="AlphaFoldDB" id="A0A1H8C9B4"/>
<accession>A0A1H8C9B4</accession>
<sequence length="142" mass="15412">MEVEPLLKQVSPDTVLGREFLSETAAMLRLAVWMAYDTGRHGLAQRYMVKALMLAREAGNRMLGGRILAGMSHQANYLGHYGAAVNLARAARMGADGAATPTAMALFHAMEARALASQGDEARALGEAEPWFERRVPEDDPV</sequence>
<dbReference type="RefSeq" id="WP_143078821.1">
    <property type="nucleotide sequence ID" value="NZ_BBZG01000007.1"/>
</dbReference>